<accession>A0A1I5L0Z3</accession>
<dbReference type="InterPro" id="IPR026002">
    <property type="entry name" value="ATC_hydrolase-like"/>
</dbReference>
<dbReference type="EMBL" id="FOVR01000015">
    <property type="protein sequence ID" value="SFO90843.1"/>
    <property type="molecule type" value="Genomic_DNA"/>
</dbReference>
<protein>
    <submittedName>
        <fullName evidence="1">L-2-amino-thiazoline-4-carboxylic acid hydrolase</fullName>
    </submittedName>
</protein>
<dbReference type="RefSeq" id="WP_090075177.1">
    <property type="nucleotide sequence ID" value="NZ_FOVR01000015.1"/>
</dbReference>
<organism evidence="1 2">
    <name type="scientific">Cohaesibacter marisflavi</name>
    <dbReference type="NCBI Taxonomy" id="655353"/>
    <lineage>
        <taxon>Bacteria</taxon>
        <taxon>Pseudomonadati</taxon>
        <taxon>Pseudomonadota</taxon>
        <taxon>Alphaproteobacteria</taxon>
        <taxon>Hyphomicrobiales</taxon>
        <taxon>Cohaesibacteraceae</taxon>
    </lineage>
</organism>
<dbReference type="Pfam" id="PF14196">
    <property type="entry name" value="ATC_hydrolase"/>
    <property type="match status" value="1"/>
</dbReference>
<dbReference type="GO" id="GO:0016787">
    <property type="term" value="F:hydrolase activity"/>
    <property type="evidence" value="ECO:0007669"/>
    <property type="project" value="UniProtKB-KW"/>
</dbReference>
<dbReference type="Proteomes" id="UP000199236">
    <property type="component" value="Unassembled WGS sequence"/>
</dbReference>
<keyword evidence="2" id="KW-1185">Reference proteome</keyword>
<name>A0A1I5L0Z3_9HYPH</name>
<sequence>MSEETTTPEITLEQLSGAYAMRAKFYMFMFDVLVENFGNDKAVELMSDATYRLGEEMGEKLQAHGPANIEGLTEQFLQGIPCRDHLFGPELRKCDHEGMEIKFHKCPLKDNWVAAGRKGEALELLCKAAGAIDAGMFSKAGFTFEGETWKIGDTGCCRLVVKPGSEAEAV</sequence>
<dbReference type="OrthoDB" id="5454254at2"/>
<evidence type="ECO:0000313" key="2">
    <source>
        <dbReference type="Proteomes" id="UP000199236"/>
    </source>
</evidence>
<proteinExistence type="predicted"/>
<reference evidence="1 2" key="1">
    <citation type="submission" date="2016-10" db="EMBL/GenBank/DDBJ databases">
        <authorList>
            <person name="de Groot N.N."/>
        </authorList>
    </citation>
    <scope>NUCLEOTIDE SEQUENCE [LARGE SCALE GENOMIC DNA]</scope>
    <source>
        <strain evidence="1 2">CGMCC 1.9157</strain>
    </source>
</reference>
<gene>
    <name evidence="1" type="ORF">SAMN04488056_11585</name>
</gene>
<keyword evidence="1" id="KW-0378">Hydrolase</keyword>
<dbReference type="AlphaFoldDB" id="A0A1I5L0Z3"/>
<evidence type="ECO:0000313" key="1">
    <source>
        <dbReference type="EMBL" id="SFO90843.1"/>
    </source>
</evidence>